<sequence length="101" mass="11293">MSVSALHEASYGDVDHGLCDVDTLLVILHRLAQVDYPGQCPFDDPSMQQNFKPFCRIGLPDDRDREVEKGDIDHITSIPVHMGCQNTLCKDRAVWLISGKP</sequence>
<organism evidence="1 2">
    <name type="scientific">Komagataeibacter intermedius AF2</name>
    <dbReference type="NCBI Taxonomy" id="1458464"/>
    <lineage>
        <taxon>Bacteria</taxon>
        <taxon>Pseudomonadati</taxon>
        <taxon>Pseudomonadota</taxon>
        <taxon>Alphaproteobacteria</taxon>
        <taxon>Acetobacterales</taxon>
        <taxon>Acetobacteraceae</taxon>
        <taxon>Komagataeibacter</taxon>
    </lineage>
</organism>
<dbReference type="EMBL" id="JUFX02000238">
    <property type="protein sequence ID" value="KPH85460.1"/>
    <property type="molecule type" value="Genomic_DNA"/>
</dbReference>
<comment type="caution">
    <text evidence="1">The sequence shown here is derived from an EMBL/GenBank/DDBJ whole genome shotgun (WGS) entry which is preliminary data.</text>
</comment>
<gene>
    <name evidence="1" type="ORF">GLUCOINTEAF2_0203362</name>
</gene>
<proteinExistence type="predicted"/>
<evidence type="ECO:0000313" key="2">
    <source>
        <dbReference type="Proteomes" id="UP000031553"/>
    </source>
</evidence>
<name>A0A0N1FIT1_9PROT</name>
<protein>
    <submittedName>
        <fullName evidence="1">Uncharacterized protein</fullName>
    </submittedName>
</protein>
<reference evidence="1 2" key="1">
    <citation type="submission" date="2015-07" db="EMBL/GenBank/DDBJ databases">
        <title>Draft Genome Sequence of Komagataeibacter intermedius Strain AF2, Isolated from Kombucha Tea.</title>
        <authorList>
            <person name="Santos R.A."/>
            <person name="Berretta A.A."/>
            <person name="Barud H.S."/>
            <person name="Ribeiro S.J."/>
            <person name="Gonzalez-Garcia L.N."/>
            <person name="Zucchi T.D."/>
            <person name="Goldman G.H."/>
            <person name="Riano-Pachon D.M."/>
        </authorList>
    </citation>
    <scope>NUCLEOTIDE SEQUENCE [LARGE SCALE GENOMIC DNA]</scope>
    <source>
        <strain evidence="1 2">AF2</strain>
    </source>
</reference>
<accession>A0A0N1FIT1</accession>
<dbReference type="AlphaFoldDB" id="A0A0N1FIT1"/>
<dbReference type="Proteomes" id="UP000031553">
    <property type="component" value="Unassembled WGS sequence"/>
</dbReference>
<evidence type="ECO:0000313" key="1">
    <source>
        <dbReference type="EMBL" id="KPH85460.1"/>
    </source>
</evidence>